<dbReference type="PANTHER" id="PTHR38695:SF1">
    <property type="entry name" value="AMINO ACID PERMEASE_ SLC12A DOMAIN-CONTAINING PROTEIN"/>
    <property type="match status" value="1"/>
</dbReference>
<dbReference type="HOGENOM" id="CLU_063954_1_0_1"/>
<dbReference type="eggNOG" id="ENOG502SPCX">
    <property type="taxonomic scope" value="Eukaryota"/>
</dbReference>
<evidence type="ECO:0000259" key="2">
    <source>
        <dbReference type="Pfam" id="PF17648"/>
    </source>
</evidence>
<dbReference type="EMBL" id="KB469304">
    <property type="protein sequence ID" value="EPQ54233.1"/>
    <property type="molecule type" value="Genomic_DNA"/>
</dbReference>
<dbReference type="KEGG" id="gtr:GLOTRDRAFT_94567"/>
<dbReference type="AlphaFoldDB" id="S7Q437"/>
<accession>S7Q437</accession>
<dbReference type="InterPro" id="IPR048273">
    <property type="entry name" value="Luciferase"/>
</dbReference>
<feature type="domain" description="Luciferase" evidence="2">
    <location>
        <begin position="174"/>
        <end position="243"/>
    </location>
</feature>
<sequence>MKSNAGMDVHTVLDDSPIYRRTSLAVIPALCVAGAFTILLHRNYQAYLSLGPGGLPLNPWGWLISTLVKPLGRETLSTTEYDGADSFESCLGESSSIPYRSGPRPRTGWHFLPQRQLDQIPDEAVKQKLRELMDRLAKEYEKTVAVMPSPHEKVDNALIIRGTPPHKIASDAQSEILHLHASSDFSVHAILSSRDCKLVIERGWGERHPLSGVLGNVPRQFLMVYAPRNDEEFAVVERILKASIEYMTKRHSNS</sequence>
<evidence type="ECO:0000313" key="4">
    <source>
        <dbReference type="Proteomes" id="UP000030669"/>
    </source>
</evidence>
<dbReference type="PANTHER" id="PTHR38695">
    <property type="entry name" value="AMINO ACID PERMEASE_ SLC12A DOMAIN-CONTAINING PROTEIN"/>
    <property type="match status" value="1"/>
</dbReference>
<gene>
    <name evidence="3" type="ORF">GLOTRDRAFT_94567</name>
</gene>
<name>S7Q437_GLOTA</name>
<keyword evidence="4" id="KW-1185">Reference proteome</keyword>
<dbReference type="InterPro" id="IPR040841">
    <property type="entry name" value="Luciferase_dom"/>
</dbReference>
<protein>
    <recommendedName>
        <fullName evidence="2">Luciferase domain-containing protein</fullName>
    </recommendedName>
</protein>
<keyword evidence="1" id="KW-0472">Membrane</keyword>
<dbReference type="Pfam" id="PF17648">
    <property type="entry name" value="Luciferase"/>
    <property type="match status" value="1"/>
</dbReference>
<dbReference type="GeneID" id="19309616"/>
<organism evidence="3 4">
    <name type="scientific">Gloeophyllum trabeum (strain ATCC 11539 / FP-39264 / Madison 617)</name>
    <name type="common">Brown rot fungus</name>
    <dbReference type="NCBI Taxonomy" id="670483"/>
    <lineage>
        <taxon>Eukaryota</taxon>
        <taxon>Fungi</taxon>
        <taxon>Dikarya</taxon>
        <taxon>Basidiomycota</taxon>
        <taxon>Agaricomycotina</taxon>
        <taxon>Agaricomycetes</taxon>
        <taxon>Gloeophyllales</taxon>
        <taxon>Gloeophyllaceae</taxon>
        <taxon>Gloeophyllum</taxon>
    </lineage>
</organism>
<keyword evidence="1" id="KW-0812">Transmembrane</keyword>
<keyword evidence="1" id="KW-1133">Transmembrane helix</keyword>
<feature type="transmembrane region" description="Helical" evidence="1">
    <location>
        <begin position="22"/>
        <end position="40"/>
    </location>
</feature>
<reference evidence="3 4" key="1">
    <citation type="journal article" date="2012" name="Science">
        <title>The Paleozoic origin of enzymatic lignin decomposition reconstructed from 31 fungal genomes.</title>
        <authorList>
            <person name="Floudas D."/>
            <person name="Binder M."/>
            <person name="Riley R."/>
            <person name="Barry K."/>
            <person name="Blanchette R.A."/>
            <person name="Henrissat B."/>
            <person name="Martinez A.T."/>
            <person name="Otillar R."/>
            <person name="Spatafora J.W."/>
            <person name="Yadav J.S."/>
            <person name="Aerts A."/>
            <person name="Benoit I."/>
            <person name="Boyd A."/>
            <person name="Carlson A."/>
            <person name="Copeland A."/>
            <person name="Coutinho P.M."/>
            <person name="de Vries R.P."/>
            <person name="Ferreira P."/>
            <person name="Findley K."/>
            <person name="Foster B."/>
            <person name="Gaskell J."/>
            <person name="Glotzer D."/>
            <person name="Gorecki P."/>
            <person name="Heitman J."/>
            <person name="Hesse C."/>
            <person name="Hori C."/>
            <person name="Igarashi K."/>
            <person name="Jurgens J.A."/>
            <person name="Kallen N."/>
            <person name="Kersten P."/>
            <person name="Kohler A."/>
            <person name="Kuees U."/>
            <person name="Kumar T.K.A."/>
            <person name="Kuo A."/>
            <person name="LaButti K."/>
            <person name="Larrondo L.F."/>
            <person name="Lindquist E."/>
            <person name="Ling A."/>
            <person name="Lombard V."/>
            <person name="Lucas S."/>
            <person name="Lundell T."/>
            <person name="Martin R."/>
            <person name="McLaughlin D.J."/>
            <person name="Morgenstern I."/>
            <person name="Morin E."/>
            <person name="Murat C."/>
            <person name="Nagy L.G."/>
            <person name="Nolan M."/>
            <person name="Ohm R.A."/>
            <person name="Patyshakuliyeva A."/>
            <person name="Rokas A."/>
            <person name="Ruiz-Duenas F.J."/>
            <person name="Sabat G."/>
            <person name="Salamov A."/>
            <person name="Samejima M."/>
            <person name="Schmutz J."/>
            <person name="Slot J.C."/>
            <person name="St John F."/>
            <person name="Stenlid J."/>
            <person name="Sun H."/>
            <person name="Sun S."/>
            <person name="Syed K."/>
            <person name="Tsang A."/>
            <person name="Wiebenga A."/>
            <person name="Young D."/>
            <person name="Pisabarro A."/>
            <person name="Eastwood D.C."/>
            <person name="Martin F."/>
            <person name="Cullen D."/>
            <person name="Grigoriev I.V."/>
            <person name="Hibbett D.S."/>
        </authorList>
    </citation>
    <scope>NUCLEOTIDE SEQUENCE [LARGE SCALE GENOMIC DNA]</scope>
    <source>
        <strain evidence="3 4">ATCC 11539</strain>
    </source>
</reference>
<evidence type="ECO:0000313" key="3">
    <source>
        <dbReference type="EMBL" id="EPQ54233.1"/>
    </source>
</evidence>
<proteinExistence type="predicted"/>
<dbReference type="OMA" id="NHHLVKF"/>
<dbReference type="Proteomes" id="UP000030669">
    <property type="component" value="Unassembled WGS sequence"/>
</dbReference>
<dbReference type="OrthoDB" id="5358398at2759"/>
<evidence type="ECO:0000256" key="1">
    <source>
        <dbReference type="SAM" id="Phobius"/>
    </source>
</evidence>
<dbReference type="RefSeq" id="XP_007867539.1">
    <property type="nucleotide sequence ID" value="XM_007869348.1"/>
</dbReference>